<evidence type="ECO:0000256" key="8">
    <source>
        <dbReference type="ARBA" id="ARBA00022840"/>
    </source>
</evidence>
<dbReference type="PROSITE" id="PS00211">
    <property type="entry name" value="ABC_TRANSPORTER_1"/>
    <property type="match status" value="1"/>
</dbReference>
<dbReference type="EnsemblMetazoa" id="SMAR011846-RA">
    <property type="protein sequence ID" value="SMAR011846-PA"/>
    <property type="gene ID" value="SMAR011846"/>
</dbReference>
<dbReference type="InterPro" id="IPR003593">
    <property type="entry name" value="AAA+_ATPase"/>
</dbReference>
<dbReference type="EMBL" id="JH432105">
    <property type="status" value="NOT_ANNOTATED_CDS"/>
    <property type="molecule type" value="Genomic_DNA"/>
</dbReference>
<organism evidence="17 18">
    <name type="scientific">Strigamia maritima</name>
    <name type="common">European centipede</name>
    <name type="synonym">Geophilus maritimus</name>
    <dbReference type="NCBI Taxonomy" id="126957"/>
    <lineage>
        <taxon>Eukaryota</taxon>
        <taxon>Metazoa</taxon>
        <taxon>Ecdysozoa</taxon>
        <taxon>Arthropoda</taxon>
        <taxon>Myriapoda</taxon>
        <taxon>Chilopoda</taxon>
        <taxon>Pleurostigmophora</taxon>
        <taxon>Geophilomorpha</taxon>
        <taxon>Linotaeniidae</taxon>
        <taxon>Strigamia</taxon>
    </lineage>
</organism>
<keyword evidence="18" id="KW-1185">Reference proteome</keyword>
<evidence type="ECO:0000259" key="15">
    <source>
        <dbReference type="PROSITE" id="PS50893"/>
    </source>
</evidence>
<reference evidence="17" key="2">
    <citation type="submission" date="2015-02" db="UniProtKB">
        <authorList>
            <consortium name="EnsemblMetazoa"/>
        </authorList>
    </citation>
    <scope>IDENTIFICATION</scope>
</reference>
<dbReference type="CDD" id="cd18578">
    <property type="entry name" value="ABC_6TM_Pgp_ABCB1_D2_like"/>
    <property type="match status" value="1"/>
</dbReference>
<proteinExistence type="inferred from homology"/>
<evidence type="ECO:0000256" key="12">
    <source>
        <dbReference type="ARBA" id="ARBA00023180"/>
    </source>
</evidence>
<accession>T1JDG5</accession>
<evidence type="ECO:0000313" key="18">
    <source>
        <dbReference type="Proteomes" id="UP000014500"/>
    </source>
</evidence>
<dbReference type="InterPro" id="IPR011527">
    <property type="entry name" value="ABC1_TM_dom"/>
</dbReference>
<dbReference type="eggNOG" id="KOG0055">
    <property type="taxonomic scope" value="Eukaryota"/>
</dbReference>
<evidence type="ECO:0000256" key="5">
    <source>
        <dbReference type="ARBA" id="ARBA00022692"/>
    </source>
</evidence>
<feature type="transmembrane region" description="Helical" evidence="14">
    <location>
        <begin position="456"/>
        <end position="482"/>
    </location>
</feature>
<dbReference type="SMART" id="SM00382">
    <property type="entry name" value="AAA"/>
    <property type="match status" value="2"/>
</dbReference>
<keyword evidence="6" id="KW-0677">Repeat</keyword>
<dbReference type="FunFam" id="3.40.50.300:FF:000479">
    <property type="entry name" value="Multidrug resistance protein 1A"/>
    <property type="match status" value="1"/>
</dbReference>
<dbReference type="InterPro" id="IPR027417">
    <property type="entry name" value="P-loop_NTPase"/>
</dbReference>
<evidence type="ECO:0000256" key="13">
    <source>
        <dbReference type="ARBA" id="ARBA00034018"/>
    </source>
</evidence>
<reference evidence="18" key="1">
    <citation type="submission" date="2011-05" db="EMBL/GenBank/DDBJ databases">
        <authorList>
            <person name="Richards S.R."/>
            <person name="Qu J."/>
            <person name="Jiang H."/>
            <person name="Jhangiani S.N."/>
            <person name="Agravi P."/>
            <person name="Goodspeed R."/>
            <person name="Gross S."/>
            <person name="Mandapat C."/>
            <person name="Jackson L."/>
            <person name="Mathew T."/>
            <person name="Pu L."/>
            <person name="Thornton R."/>
            <person name="Saada N."/>
            <person name="Wilczek-Boney K.B."/>
            <person name="Lee S."/>
            <person name="Kovar C."/>
            <person name="Wu Y."/>
            <person name="Scherer S.E."/>
            <person name="Worley K.C."/>
            <person name="Muzny D.M."/>
            <person name="Gibbs R."/>
        </authorList>
    </citation>
    <scope>NUCLEOTIDE SEQUENCE</scope>
    <source>
        <strain evidence="18">Brora</strain>
    </source>
</reference>
<evidence type="ECO:0000256" key="3">
    <source>
        <dbReference type="ARBA" id="ARBA00012191"/>
    </source>
</evidence>
<evidence type="ECO:0000256" key="1">
    <source>
        <dbReference type="ARBA" id="ARBA00004141"/>
    </source>
</evidence>
<dbReference type="PROSITE" id="PS50929">
    <property type="entry name" value="ABC_TM1F"/>
    <property type="match status" value="1"/>
</dbReference>
<evidence type="ECO:0000256" key="9">
    <source>
        <dbReference type="ARBA" id="ARBA00022967"/>
    </source>
</evidence>
<feature type="domain" description="ABC transmembrane type-1" evidence="16">
    <location>
        <begin position="415"/>
        <end position="702"/>
    </location>
</feature>
<comment type="subcellular location">
    <subcellularLocation>
        <location evidence="1">Membrane</location>
        <topology evidence="1">Multi-pass membrane protein</topology>
    </subcellularLocation>
</comment>
<keyword evidence="11 14" id="KW-0472">Membrane</keyword>
<dbReference type="GO" id="GO:0008559">
    <property type="term" value="F:ABC-type xenobiotic transporter activity"/>
    <property type="evidence" value="ECO:0007669"/>
    <property type="project" value="UniProtKB-EC"/>
</dbReference>
<dbReference type="GO" id="GO:0016887">
    <property type="term" value="F:ATP hydrolysis activity"/>
    <property type="evidence" value="ECO:0007669"/>
    <property type="project" value="InterPro"/>
</dbReference>
<evidence type="ECO:0000256" key="10">
    <source>
        <dbReference type="ARBA" id="ARBA00022989"/>
    </source>
</evidence>
<dbReference type="Gene3D" id="3.40.50.300">
    <property type="entry name" value="P-loop containing nucleotide triphosphate hydrolases"/>
    <property type="match status" value="2"/>
</dbReference>
<evidence type="ECO:0000259" key="16">
    <source>
        <dbReference type="PROSITE" id="PS50929"/>
    </source>
</evidence>
<feature type="transmembrane region" description="Helical" evidence="14">
    <location>
        <begin position="411"/>
        <end position="436"/>
    </location>
</feature>
<keyword evidence="9" id="KW-1278">Translocase</keyword>
<sequence length="952" mass="105372">MTYGSFSLAFWYGVKLFFDSHRDGSYEYDASTIIIVFFSALMGAMMIGQGSPFLEAINVARTGAATVFQVIHRVPTIDSSSIQGDRPPCLIGDIHFKDIHFNYPSRSEVNILNGLDFKIASGQTVALVGKSGCGKSTLIQLVQRMYDVTEGSVRIDGKDVRRFNVRWLRERIGVVGQEPVLFGMSISENIRLGCEGITQEQIELASKAANAHDFIMKMPKVRYDTLVGDRGSQLSGGQKQRIAIARALVKNPRILLLDEATSALDSESEGIVQAALDKVRKGRTTLIVAHRLTTVRTADVICVINDGQVAEHGTHDDLMNHRGLYYELVQTQQQSGEEQDENEIEEIHEMNEKGERKLSYQRRPTVTSINSGSFMGRSMSIDHQTPEDEEEDQDILKPPLFRIIKLNSPEWPYILLGCFGAIGFGCTTPVYALLFGDIMGVLSITVENEARKESEFYAILFVVLGLWAGISCFLQMYMFAVAGDKLTARIRKLTFASILNQECGWFDEPKNSTGALCTRLAVDAANVQGATGSRIGILLQSFSTVIIALVFALVLVWKQALVTAVFMPLVLIATYYQGKFMMGHNDKEIKAQESCGKIASEAINNIRTVASLSREDKFKEMYAEGLIQSRLNYWKVVQVRGIIFGVSQSLPCVSYAASMWYGGYLIEKEGVPYEDVFKIAELLIFGMMMIGQSVAMAPNYNKGLMSAGRIFQLLDRKPLTTKSGTGLKLGDFSDASVEFEEIKFSYPSRSQAQILKGLNIKVENGITVALVGNSGCGKSTCVQLLERFYDPSHGNVRLGGHNINDLNVSWLRDQIGLVSQEPVLFDCSIMDNIAYGCNNRKVHIDEVIQAAKQANIHNFISACRRYFFTMIMCVGYNTSVGSKGTQGIGGQKQRIAIARALLRNPKILLLDEATSALDSESEKLVQEALDKASKNRTTIIIAHRLSTIQNAD</sequence>
<evidence type="ECO:0000256" key="6">
    <source>
        <dbReference type="ARBA" id="ARBA00022737"/>
    </source>
</evidence>
<dbReference type="GO" id="GO:0015421">
    <property type="term" value="F:ABC-type oligopeptide transporter activity"/>
    <property type="evidence" value="ECO:0007669"/>
    <property type="project" value="TreeGrafter"/>
</dbReference>
<dbReference type="AlphaFoldDB" id="T1JDG5"/>
<dbReference type="Pfam" id="PF00664">
    <property type="entry name" value="ABC_membrane"/>
    <property type="match status" value="1"/>
</dbReference>
<evidence type="ECO:0000256" key="4">
    <source>
        <dbReference type="ARBA" id="ARBA00022448"/>
    </source>
</evidence>
<dbReference type="PhylomeDB" id="T1JDG5"/>
<dbReference type="SUPFAM" id="SSF90123">
    <property type="entry name" value="ABC transporter transmembrane region"/>
    <property type="match status" value="1"/>
</dbReference>
<dbReference type="InterPro" id="IPR003439">
    <property type="entry name" value="ABC_transporter-like_ATP-bd"/>
</dbReference>
<dbReference type="STRING" id="126957.T1JDG5"/>
<keyword evidence="4" id="KW-0813">Transport</keyword>
<dbReference type="PANTHER" id="PTHR43394">
    <property type="entry name" value="ATP-DEPENDENT PERMEASE MDL1, MITOCHONDRIAL"/>
    <property type="match status" value="1"/>
</dbReference>
<keyword evidence="12" id="KW-0325">Glycoprotein</keyword>
<dbReference type="OMA" id="QDYWLRW"/>
<keyword evidence="7" id="KW-0547">Nucleotide-binding</keyword>
<dbReference type="GO" id="GO:0097254">
    <property type="term" value="P:renal tubular secretion"/>
    <property type="evidence" value="ECO:0007669"/>
    <property type="project" value="UniProtKB-ARBA"/>
</dbReference>
<keyword evidence="8" id="KW-0067">ATP-binding</keyword>
<evidence type="ECO:0000256" key="2">
    <source>
        <dbReference type="ARBA" id="ARBA00007577"/>
    </source>
</evidence>
<dbReference type="GO" id="GO:0005524">
    <property type="term" value="F:ATP binding"/>
    <property type="evidence" value="ECO:0007669"/>
    <property type="project" value="UniProtKB-KW"/>
</dbReference>
<evidence type="ECO:0000256" key="7">
    <source>
        <dbReference type="ARBA" id="ARBA00022741"/>
    </source>
</evidence>
<dbReference type="Pfam" id="PF00005">
    <property type="entry name" value="ABC_tran"/>
    <property type="match status" value="2"/>
</dbReference>
<protein>
    <recommendedName>
        <fullName evidence="3">ABC-type xenobiotic transporter</fullName>
        <ecNumber evidence="3">7.6.2.2</ecNumber>
    </recommendedName>
</protein>
<dbReference type="EC" id="7.6.2.2" evidence="3"/>
<dbReference type="InterPro" id="IPR039421">
    <property type="entry name" value="Type_1_exporter"/>
</dbReference>
<feature type="domain" description="ABC transporter" evidence="15">
    <location>
        <begin position="94"/>
        <end position="331"/>
    </location>
</feature>
<dbReference type="SUPFAM" id="SSF52540">
    <property type="entry name" value="P-loop containing nucleoside triphosphate hydrolases"/>
    <property type="match status" value="2"/>
</dbReference>
<dbReference type="Gene3D" id="1.20.1560.10">
    <property type="entry name" value="ABC transporter type 1, transmembrane domain"/>
    <property type="match status" value="2"/>
</dbReference>
<dbReference type="GO" id="GO:0005743">
    <property type="term" value="C:mitochondrial inner membrane"/>
    <property type="evidence" value="ECO:0007669"/>
    <property type="project" value="TreeGrafter"/>
</dbReference>
<dbReference type="FunFam" id="3.40.50.300:FF:000302">
    <property type="entry name" value="ATP-binding cassette subfamily B member 5"/>
    <property type="match status" value="1"/>
</dbReference>
<feature type="transmembrane region" description="Helical" evidence="14">
    <location>
        <begin position="535"/>
        <end position="554"/>
    </location>
</feature>
<keyword evidence="5 14" id="KW-0812">Transmembrane</keyword>
<dbReference type="HOGENOM" id="CLU_000604_17_2_1"/>
<evidence type="ECO:0000313" key="17">
    <source>
        <dbReference type="EnsemblMetazoa" id="SMAR011846-PA"/>
    </source>
</evidence>
<evidence type="ECO:0000256" key="11">
    <source>
        <dbReference type="ARBA" id="ARBA00023136"/>
    </source>
</evidence>
<keyword evidence="10 14" id="KW-1133">Transmembrane helix</keyword>
<dbReference type="FunFam" id="1.20.1560.10:FF:000009">
    <property type="entry name" value="ABC transporter B family member 1"/>
    <property type="match status" value="1"/>
</dbReference>
<feature type="transmembrane region" description="Helical" evidence="14">
    <location>
        <begin position="560"/>
        <end position="578"/>
    </location>
</feature>
<comment type="similarity">
    <text evidence="2">Belongs to the ABC transporter superfamily. ABCB family. Multidrug resistance exporter (TC 3.A.1.201) subfamily.</text>
</comment>
<dbReference type="CDD" id="cd03249">
    <property type="entry name" value="ABC_MTABC3_MDL1_MDL2"/>
    <property type="match status" value="2"/>
</dbReference>
<dbReference type="GO" id="GO:0017085">
    <property type="term" value="P:response to insecticide"/>
    <property type="evidence" value="ECO:0007669"/>
    <property type="project" value="UniProtKB-ARBA"/>
</dbReference>
<dbReference type="GO" id="GO:0090374">
    <property type="term" value="P:oligopeptide export from mitochondrion"/>
    <property type="evidence" value="ECO:0007669"/>
    <property type="project" value="TreeGrafter"/>
</dbReference>
<evidence type="ECO:0000256" key="14">
    <source>
        <dbReference type="SAM" id="Phobius"/>
    </source>
</evidence>
<name>T1JDG5_STRMM</name>
<feature type="domain" description="ABC transporter" evidence="15">
    <location>
        <begin position="737"/>
        <end position="952"/>
    </location>
</feature>
<dbReference type="PANTHER" id="PTHR43394:SF18">
    <property type="entry name" value="ABC TRANSPORTER B FAMILY MEMBER 11-LIKE"/>
    <property type="match status" value="1"/>
</dbReference>
<dbReference type="Proteomes" id="UP000014500">
    <property type="component" value="Unassembled WGS sequence"/>
</dbReference>
<comment type="catalytic activity">
    <reaction evidence="13">
        <text>ATP + H2O + xenobioticSide 1 = ADP + phosphate + xenobioticSide 2.</text>
        <dbReference type="EC" id="7.6.2.2"/>
    </reaction>
</comment>
<dbReference type="InterPro" id="IPR036640">
    <property type="entry name" value="ABC1_TM_sf"/>
</dbReference>
<dbReference type="InterPro" id="IPR017871">
    <property type="entry name" value="ABC_transporter-like_CS"/>
</dbReference>
<dbReference type="PROSITE" id="PS50893">
    <property type="entry name" value="ABC_TRANSPORTER_2"/>
    <property type="match status" value="2"/>
</dbReference>